<dbReference type="Pfam" id="PF13489">
    <property type="entry name" value="Methyltransf_23"/>
    <property type="match status" value="1"/>
</dbReference>
<evidence type="ECO:0000313" key="2">
    <source>
        <dbReference type="Proteomes" id="UP000188388"/>
    </source>
</evidence>
<dbReference type="Gene3D" id="3.40.50.150">
    <property type="entry name" value="Vaccinia Virus protein VP39"/>
    <property type="match status" value="1"/>
</dbReference>
<gene>
    <name evidence="1" type="ORF">BQ8794_70250</name>
</gene>
<dbReference type="SUPFAM" id="SSF53335">
    <property type="entry name" value="S-adenosyl-L-methionine-dependent methyltransferases"/>
    <property type="match status" value="1"/>
</dbReference>
<dbReference type="Proteomes" id="UP000188388">
    <property type="component" value="Unassembled WGS sequence"/>
</dbReference>
<protein>
    <submittedName>
        <fullName evidence="1">Putative S-adenosyl-L-methionine (SAM)-MTase</fullName>
    </submittedName>
</protein>
<organism evidence="1 2">
    <name type="scientific">Mesorhizobium prunaredense</name>
    <dbReference type="NCBI Taxonomy" id="1631249"/>
    <lineage>
        <taxon>Bacteria</taxon>
        <taxon>Pseudomonadati</taxon>
        <taxon>Pseudomonadota</taxon>
        <taxon>Alphaproteobacteria</taxon>
        <taxon>Hyphomicrobiales</taxon>
        <taxon>Phyllobacteriaceae</taxon>
        <taxon>Mesorhizobium</taxon>
    </lineage>
</organism>
<dbReference type="EMBL" id="FTPD01000067">
    <property type="protein sequence ID" value="SIT59320.1"/>
    <property type="molecule type" value="Genomic_DNA"/>
</dbReference>
<reference evidence="2" key="1">
    <citation type="submission" date="2017-01" db="EMBL/GenBank/DDBJ databases">
        <authorList>
            <person name="Brunel B."/>
        </authorList>
    </citation>
    <scope>NUCLEOTIDE SEQUENCE [LARGE SCALE GENOMIC DNA]</scope>
</reference>
<keyword evidence="2" id="KW-1185">Reference proteome</keyword>
<proteinExistence type="predicted"/>
<sequence length="237" mass="26581">MAGADSIISMYDEYYAGDTVHPKREIASVQSVSHIDTIIQGEAFERILDIGAGEGAVLDKLNKRRLGKSLAAVEISSSGIKAIKARKISNLESVEQFDGYHLPHADKSFDLGLAIHVVEHVEHERMFLAEAGRVCKKLYIEVPLEHTRRLDRAIRMSGPYGHINFYTILSFENLLKTSGLTVERLKVFPHDLAYEQHLAGRTKGWLKYKVRTEFLKILPKTAMRSIAYMAGALCSSH</sequence>
<dbReference type="STRING" id="1631249.BQ8794_70250"/>
<dbReference type="CDD" id="cd02440">
    <property type="entry name" value="AdoMet_MTases"/>
    <property type="match status" value="1"/>
</dbReference>
<accession>A0A1R3VLL3</accession>
<dbReference type="InterPro" id="IPR029063">
    <property type="entry name" value="SAM-dependent_MTases_sf"/>
</dbReference>
<evidence type="ECO:0000313" key="1">
    <source>
        <dbReference type="EMBL" id="SIT59320.1"/>
    </source>
</evidence>
<dbReference type="RefSeq" id="WP_077382821.1">
    <property type="nucleotide sequence ID" value="NZ_FTPD01000067.1"/>
</dbReference>
<name>A0A1R3VLL3_9HYPH</name>
<dbReference type="AlphaFoldDB" id="A0A1R3VLL3"/>